<evidence type="ECO:0000256" key="1">
    <source>
        <dbReference type="SAM" id="MobiDB-lite"/>
    </source>
</evidence>
<comment type="caution">
    <text evidence="2">The sequence shown here is derived from an EMBL/GenBank/DDBJ whole genome shotgun (WGS) entry which is preliminary data.</text>
</comment>
<keyword evidence="3" id="KW-1185">Reference proteome</keyword>
<name>A0AAD4MT84_9BILA</name>
<feature type="compositionally biased region" description="Low complexity" evidence="1">
    <location>
        <begin position="13"/>
        <end position="22"/>
    </location>
</feature>
<accession>A0AAD4MT84</accession>
<evidence type="ECO:0000313" key="2">
    <source>
        <dbReference type="EMBL" id="KAI1702954.1"/>
    </source>
</evidence>
<dbReference type="Proteomes" id="UP001201812">
    <property type="component" value="Unassembled WGS sequence"/>
</dbReference>
<dbReference type="AlphaFoldDB" id="A0AAD4MT84"/>
<feature type="compositionally biased region" description="Basic residues" evidence="1">
    <location>
        <begin position="1"/>
        <end position="12"/>
    </location>
</feature>
<protein>
    <submittedName>
        <fullName evidence="2">Uncharacterized protein</fullName>
    </submittedName>
</protein>
<evidence type="ECO:0000313" key="3">
    <source>
        <dbReference type="Proteomes" id="UP001201812"/>
    </source>
</evidence>
<dbReference type="EMBL" id="JAKKPZ010000090">
    <property type="protein sequence ID" value="KAI1702954.1"/>
    <property type="molecule type" value="Genomic_DNA"/>
</dbReference>
<proteinExistence type="predicted"/>
<sequence>MNRWRRKARATKKISTLPSSSSKLKCKRRRDREFCLRMKGIFIGTKKAIWKDAAFGNASLASLARASRFLQHLGTANVSRLRVFGQREPWTEVLQYTEPGEREIHRLPGRRKLPLSSSVNLPLQWTIFTPLMESAPRYSDVQDMLLPTFALINTGTHYQVIDYLL</sequence>
<reference evidence="2" key="1">
    <citation type="submission" date="2022-01" db="EMBL/GenBank/DDBJ databases">
        <title>Genome Sequence Resource for Two Populations of Ditylenchus destructor, the Migratory Endoparasitic Phytonematode.</title>
        <authorList>
            <person name="Zhang H."/>
            <person name="Lin R."/>
            <person name="Xie B."/>
        </authorList>
    </citation>
    <scope>NUCLEOTIDE SEQUENCE</scope>
    <source>
        <strain evidence="2">BazhouSP</strain>
    </source>
</reference>
<feature type="region of interest" description="Disordered" evidence="1">
    <location>
        <begin position="1"/>
        <end position="22"/>
    </location>
</feature>
<gene>
    <name evidence="2" type="ORF">DdX_15190</name>
</gene>
<organism evidence="2 3">
    <name type="scientific">Ditylenchus destructor</name>
    <dbReference type="NCBI Taxonomy" id="166010"/>
    <lineage>
        <taxon>Eukaryota</taxon>
        <taxon>Metazoa</taxon>
        <taxon>Ecdysozoa</taxon>
        <taxon>Nematoda</taxon>
        <taxon>Chromadorea</taxon>
        <taxon>Rhabditida</taxon>
        <taxon>Tylenchina</taxon>
        <taxon>Tylenchomorpha</taxon>
        <taxon>Sphaerularioidea</taxon>
        <taxon>Anguinidae</taxon>
        <taxon>Anguininae</taxon>
        <taxon>Ditylenchus</taxon>
    </lineage>
</organism>